<dbReference type="RefSeq" id="WP_234252798.1">
    <property type="nucleotide sequence ID" value="NZ_JABFTV010000002.1"/>
</dbReference>
<gene>
    <name evidence="1" type="ORF">HOP59_03325</name>
</gene>
<name>A0ABS9AN30_9GAMM</name>
<evidence type="ECO:0000313" key="2">
    <source>
        <dbReference type="Proteomes" id="UP001320272"/>
    </source>
</evidence>
<comment type="caution">
    <text evidence="1">The sequence shown here is derived from an EMBL/GenBank/DDBJ whole genome shotgun (WGS) entry which is preliminary data.</text>
</comment>
<protein>
    <submittedName>
        <fullName evidence="1">XRE family transcriptional regulator</fullName>
    </submittedName>
</protein>
<proteinExistence type="predicted"/>
<accession>A0ABS9AN30</accession>
<evidence type="ECO:0000313" key="1">
    <source>
        <dbReference type="EMBL" id="MCE8023160.1"/>
    </source>
</evidence>
<keyword evidence="2" id="KW-1185">Reference proteome</keyword>
<sequence>MSVELQDLIEPDGYIVPDALVNELHITKKEFALAIGLRQDAIIRKGRRQSVATQQRLRQAVEILTRIEPWAGTLSVAWSWYRSYPIAPLGGLTAEELVSHGRANEVSDYLSHIAEVGYA</sequence>
<reference evidence="1 2" key="1">
    <citation type="journal article" date="2021" name="Front. Microbiol.">
        <title>Aerobic Denitrification and Heterotrophic Sulfur Oxidation in the Genus Halomonas Revealed by Six Novel Species Characterizations and Genome-Based Analysis.</title>
        <authorList>
            <person name="Wang L."/>
            <person name="Shao Z."/>
        </authorList>
    </citation>
    <scope>NUCLEOTIDE SEQUENCE [LARGE SCALE GENOMIC DNA]</scope>
    <source>
        <strain evidence="1 2">MCCC 1A11058</strain>
    </source>
</reference>
<dbReference type="Proteomes" id="UP001320272">
    <property type="component" value="Unassembled WGS sequence"/>
</dbReference>
<dbReference type="EMBL" id="JABFTV010000002">
    <property type="protein sequence ID" value="MCE8023160.1"/>
    <property type="molecule type" value="Genomic_DNA"/>
</dbReference>
<organism evidence="1 2">
    <name type="scientific">Billgrantia aerodenitrificans</name>
    <dbReference type="NCBI Taxonomy" id="2733483"/>
    <lineage>
        <taxon>Bacteria</taxon>
        <taxon>Pseudomonadati</taxon>
        <taxon>Pseudomonadota</taxon>
        <taxon>Gammaproteobacteria</taxon>
        <taxon>Oceanospirillales</taxon>
        <taxon>Halomonadaceae</taxon>
        <taxon>Billgrantia</taxon>
    </lineage>
</organism>